<protein>
    <submittedName>
        <fullName evidence="2">15579_t:CDS:1</fullName>
    </submittedName>
</protein>
<comment type="caution">
    <text evidence="2">The sequence shown here is derived from an EMBL/GenBank/DDBJ whole genome shotgun (WGS) entry which is preliminary data.</text>
</comment>
<proteinExistence type="predicted"/>
<reference evidence="2" key="1">
    <citation type="submission" date="2021-06" db="EMBL/GenBank/DDBJ databases">
        <authorList>
            <person name="Kallberg Y."/>
            <person name="Tangrot J."/>
            <person name="Rosling A."/>
        </authorList>
    </citation>
    <scope>NUCLEOTIDE SEQUENCE</scope>
    <source>
        <strain evidence="2">IN212</strain>
    </source>
</reference>
<feature type="region of interest" description="Disordered" evidence="1">
    <location>
        <begin position="48"/>
        <end position="85"/>
    </location>
</feature>
<organism evidence="2 3">
    <name type="scientific">Racocetra fulgida</name>
    <dbReference type="NCBI Taxonomy" id="60492"/>
    <lineage>
        <taxon>Eukaryota</taxon>
        <taxon>Fungi</taxon>
        <taxon>Fungi incertae sedis</taxon>
        <taxon>Mucoromycota</taxon>
        <taxon>Glomeromycotina</taxon>
        <taxon>Glomeromycetes</taxon>
        <taxon>Diversisporales</taxon>
        <taxon>Gigasporaceae</taxon>
        <taxon>Racocetra</taxon>
    </lineage>
</organism>
<evidence type="ECO:0000313" key="3">
    <source>
        <dbReference type="Proteomes" id="UP000789396"/>
    </source>
</evidence>
<feature type="compositionally biased region" description="Low complexity" evidence="1">
    <location>
        <begin position="55"/>
        <end position="69"/>
    </location>
</feature>
<gene>
    <name evidence="2" type="ORF">RFULGI_LOCUS5078</name>
</gene>
<evidence type="ECO:0000256" key="1">
    <source>
        <dbReference type="SAM" id="MobiDB-lite"/>
    </source>
</evidence>
<evidence type="ECO:0000313" key="2">
    <source>
        <dbReference type="EMBL" id="CAG8561456.1"/>
    </source>
</evidence>
<name>A0A9N9FTQ1_9GLOM</name>
<keyword evidence="3" id="KW-1185">Reference proteome</keyword>
<dbReference type="EMBL" id="CAJVPZ010005474">
    <property type="protein sequence ID" value="CAG8561456.1"/>
    <property type="molecule type" value="Genomic_DNA"/>
</dbReference>
<dbReference type="OrthoDB" id="2408370at2759"/>
<sequence>MTLETSITNEDRLPLIGPDIDIELQTSDVDSVNFLDVAPLQQQNDENLSFPIFDSSSNTSNTSNTSRTSSYKRKHSPQNSLHKQDIVNNYPSVGELFWNDGKMYSDVRLTFEDREVLANCTGIPSELRLHSIVLSQSQFFKEQLSRSSSIPKNNMNNMNEKQIIVRLPAYVSEEDIINFYCTLKLMYTKKWDVELADNLAKGVGCLSVCCEIGFHEGIEACWKWLVRKCNRDKNSEMMKLLIENYPNLHEQFTHQVEREDPTKSTSPTLTTFSSINPSLVLSHTSHPFPVLSQPPSQFNNPQLLNTWIAKFESYSISSKRLCAKFPFEARDDNRCFPFIKHFSSVFESINQLGRSKHLTSPQCLDFALRVLNVIKIEHSHFHNLHIHSSNLNKNPSIVITNTTKSLSTKDNKLSSSSIILHESLDEPLSILLKEILSPVEQKHLVSRVEHMVVGEKMVKVMRGIIFSTT</sequence>
<dbReference type="Proteomes" id="UP000789396">
    <property type="component" value="Unassembled WGS sequence"/>
</dbReference>
<accession>A0A9N9FTQ1</accession>
<dbReference type="AlphaFoldDB" id="A0A9N9FTQ1"/>